<feature type="compositionally biased region" description="Low complexity" evidence="1">
    <location>
        <begin position="10"/>
        <end position="21"/>
    </location>
</feature>
<accession>A0A7E4V6N0</accession>
<reference evidence="2" key="1">
    <citation type="journal article" date="2013" name="Genetics">
        <title>The draft genome and transcriptome of Panagrellus redivivus are shaped by the harsh demands of a free-living lifestyle.</title>
        <authorList>
            <person name="Srinivasan J."/>
            <person name="Dillman A.R."/>
            <person name="Macchietto M.G."/>
            <person name="Heikkinen L."/>
            <person name="Lakso M."/>
            <person name="Fracchia K.M."/>
            <person name="Antoshechkin I."/>
            <person name="Mortazavi A."/>
            <person name="Wong G."/>
            <person name="Sternberg P.W."/>
        </authorList>
    </citation>
    <scope>NUCLEOTIDE SEQUENCE [LARGE SCALE GENOMIC DNA]</scope>
    <source>
        <strain evidence="2">MT8872</strain>
    </source>
</reference>
<name>A0A7E4V6N0_PANRE</name>
<keyword evidence="2" id="KW-1185">Reference proteome</keyword>
<proteinExistence type="predicted"/>
<dbReference type="AlphaFoldDB" id="A0A7E4V6N0"/>
<reference evidence="3" key="2">
    <citation type="submission" date="2020-10" db="UniProtKB">
        <authorList>
            <consortium name="WormBaseParasite"/>
        </authorList>
    </citation>
    <scope>IDENTIFICATION</scope>
</reference>
<protein>
    <submittedName>
        <fullName evidence="3">DET1- and DDB1-associated protein 1</fullName>
    </submittedName>
</protein>
<sequence length="86" mass="9643">MSTVDTIPASSSSQSLSVSRHPSTEAVPHYLRTLLNRDRYQKSRKILIHNRHNHTTDVCFQSSAVSDLKKPLITSPGFTKTRAYSS</sequence>
<evidence type="ECO:0000313" key="3">
    <source>
        <dbReference type="WBParaSite" id="Pan_g17179.t1"/>
    </source>
</evidence>
<evidence type="ECO:0000313" key="2">
    <source>
        <dbReference type="Proteomes" id="UP000492821"/>
    </source>
</evidence>
<feature type="region of interest" description="Disordered" evidence="1">
    <location>
        <begin position="1"/>
        <end position="24"/>
    </location>
</feature>
<dbReference type="Proteomes" id="UP000492821">
    <property type="component" value="Unassembled WGS sequence"/>
</dbReference>
<evidence type="ECO:0000256" key="1">
    <source>
        <dbReference type="SAM" id="MobiDB-lite"/>
    </source>
</evidence>
<organism evidence="2 3">
    <name type="scientific">Panagrellus redivivus</name>
    <name type="common">Microworm</name>
    <dbReference type="NCBI Taxonomy" id="6233"/>
    <lineage>
        <taxon>Eukaryota</taxon>
        <taxon>Metazoa</taxon>
        <taxon>Ecdysozoa</taxon>
        <taxon>Nematoda</taxon>
        <taxon>Chromadorea</taxon>
        <taxon>Rhabditida</taxon>
        <taxon>Tylenchina</taxon>
        <taxon>Panagrolaimomorpha</taxon>
        <taxon>Panagrolaimoidea</taxon>
        <taxon>Panagrolaimidae</taxon>
        <taxon>Panagrellus</taxon>
    </lineage>
</organism>
<dbReference type="WBParaSite" id="Pan_g17179.t1">
    <property type="protein sequence ID" value="Pan_g17179.t1"/>
    <property type="gene ID" value="Pan_g17179"/>
</dbReference>